<accession>A0A330HQD5</accession>
<dbReference type="Pfam" id="PF02525">
    <property type="entry name" value="Flavodoxin_2"/>
    <property type="match status" value="1"/>
</dbReference>
<reference evidence="4 5" key="1">
    <citation type="submission" date="2018-07" db="EMBL/GenBank/DDBJ databases">
        <title>Diversity of Mesorhizobium strains in Brazil.</title>
        <authorList>
            <person name="Helene L.C.F."/>
            <person name="Dall'Agnol R."/>
            <person name="Delamuta J.R.M."/>
            <person name="Hungria M."/>
        </authorList>
    </citation>
    <scope>NUCLEOTIDE SEQUENCE [LARGE SCALE GENOMIC DNA]</scope>
    <source>
        <strain evidence="4 5">AC99b</strain>
    </source>
</reference>
<dbReference type="OrthoDB" id="9798454at2"/>
<gene>
    <name evidence="4" type="ORF">DPM33_12690</name>
</gene>
<keyword evidence="2" id="KW-0560">Oxidoreductase</keyword>
<comment type="similarity">
    <text evidence="1">Belongs to the NAD(P)H dehydrogenase (quinone) family.</text>
</comment>
<evidence type="ECO:0000313" key="5">
    <source>
        <dbReference type="Proteomes" id="UP000251558"/>
    </source>
</evidence>
<dbReference type="Proteomes" id="UP000251558">
    <property type="component" value="Unassembled WGS sequence"/>
</dbReference>
<feature type="domain" description="Flavodoxin-like fold" evidence="3">
    <location>
        <begin position="1"/>
        <end position="190"/>
    </location>
</feature>
<evidence type="ECO:0000256" key="1">
    <source>
        <dbReference type="ARBA" id="ARBA00006252"/>
    </source>
</evidence>
<proteinExistence type="inferred from homology"/>
<dbReference type="InterPro" id="IPR051545">
    <property type="entry name" value="NAD(P)H_dehydrogenase_qn"/>
</dbReference>
<dbReference type="EMBL" id="QMBP01000005">
    <property type="protein sequence ID" value="RAZ90383.1"/>
    <property type="molecule type" value="Genomic_DNA"/>
</dbReference>
<dbReference type="InterPro" id="IPR003680">
    <property type="entry name" value="Flavodoxin_fold"/>
</dbReference>
<dbReference type="InterPro" id="IPR029039">
    <property type="entry name" value="Flavoprotein-like_sf"/>
</dbReference>
<dbReference type="RefSeq" id="WP_112097783.1">
    <property type="nucleotide sequence ID" value="NZ_QMBP01000005.1"/>
</dbReference>
<dbReference type="GO" id="GO:0003955">
    <property type="term" value="F:NAD(P)H dehydrogenase (quinone) activity"/>
    <property type="evidence" value="ECO:0007669"/>
    <property type="project" value="TreeGrafter"/>
</dbReference>
<evidence type="ECO:0000259" key="3">
    <source>
        <dbReference type="Pfam" id="PF02525"/>
    </source>
</evidence>
<dbReference type="PANTHER" id="PTHR10204">
    <property type="entry name" value="NAD P H OXIDOREDUCTASE-RELATED"/>
    <property type="match status" value="1"/>
</dbReference>
<dbReference type="SUPFAM" id="SSF52218">
    <property type="entry name" value="Flavoproteins"/>
    <property type="match status" value="1"/>
</dbReference>
<sequence>MKVNLVYAHPAQDSYQASLHRHVVEVLKARGDEVVDFDLYAMKFDPVMQVEELKGHAGPSPVPADLRVYIDALQWAEACVFFFPTWWSGMPAMLKGYFDRVWRPGVAFELPTDGGMIKPALLNIRRMGVVTTTGSPWWYTRLYMQDPGRKVLLRGLKSMCGRTEKHLYLAKYSVESISHEERVKFARKVEKRFARF</sequence>
<comment type="caution">
    <text evidence="4">The sequence shown here is derived from an EMBL/GenBank/DDBJ whole genome shotgun (WGS) entry which is preliminary data.</text>
</comment>
<evidence type="ECO:0000256" key="2">
    <source>
        <dbReference type="ARBA" id="ARBA00023002"/>
    </source>
</evidence>
<evidence type="ECO:0000313" key="4">
    <source>
        <dbReference type="EMBL" id="RAZ90383.1"/>
    </source>
</evidence>
<organism evidence="4 5">
    <name type="scientific">Mesorhizobium hawassense</name>
    <dbReference type="NCBI Taxonomy" id="1209954"/>
    <lineage>
        <taxon>Bacteria</taxon>
        <taxon>Pseudomonadati</taxon>
        <taxon>Pseudomonadota</taxon>
        <taxon>Alphaproteobacteria</taxon>
        <taxon>Hyphomicrobiales</taxon>
        <taxon>Phyllobacteriaceae</taxon>
        <taxon>Mesorhizobium</taxon>
    </lineage>
</organism>
<dbReference type="PANTHER" id="PTHR10204:SF34">
    <property type="entry name" value="NAD(P)H DEHYDROGENASE [QUINONE] 1 ISOFORM 1"/>
    <property type="match status" value="1"/>
</dbReference>
<dbReference type="Gene3D" id="3.40.50.360">
    <property type="match status" value="1"/>
</dbReference>
<keyword evidence="5" id="KW-1185">Reference proteome</keyword>
<name>A0A330HQD5_9HYPH</name>
<dbReference type="GO" id="GO:0005829">
    <property type="term" value="C:cytosol"/>
    <property type="evidence" value="ECO:0007669"/>
    <property type="project" value="TreeGrafter"/>
</dbReference>
<protein>
    <submittedName>
        <fullName evidence="4">Flavodoxin family protein</fullName>
    </submittedName>
</protein>
<dbReference type="AlphaFoldDB" id="A0A330HQD5"/>